<dbReference type="SUPFAM" id="SSF50610">
    <property type="entry name" value="mu transposase, C-terminal domain"/>
    <property type="match status" value="1"/>
</dbReference>
<dbReference type="PROSITE" id="PS50994">
    <property type="entry name" value="INTEGRASE"/>
    <property type="match status" value="1"/>
</dbReference>
<dbReference type="Pfam" id="PF09299">
    <property type="entry name" value="Mu-transpos_C"/>
    <property type="match status" value="1"/>
</dbReference>
<gene>
    <name evidence="3" type="ORF">P775_11180</name>
</gene>
<dbReference type="Proteomes" id="UP000231259">
    <property type="component" value="Unassembled WGS sequence"/>
</dbReference>
<dbReference type="OrthoDB" id="7319221at2"/>
<comment type="caution">
    <text evidence="3">The sequence shown here is derived from an EMBL/GenBank/DDBJ whole genome shotgun (WGS) entry which is preliminary data.</text>
</comment>
<evidence type="ECO:0000259" key="1">
    <source>
        <dbReference type="PROSITE" id="PS50994"/>
    </source>
</evidence>
<name>A0A2G8REV2_9RHOB</name>
<proteinExistence type="predicted"/>
<protein>
    <submittedName>
        <fullName evidence="3">Transposase</fullName>
    </submittedName>
</protein>
<dbReference type="SUPFAM" id="SSF53098">
    <property type="entry name" value="Ribonuclease H-like"/>
    <property type="match status" value="1"/>
</dbReference>
<feature type="domain" description="HTH Mu-type" evidence="2">
    <location>
        <begin position="8"/>
        <end position="82"/>
    </location>
</feature>
<dbReference type="PROSITE" id="PS51702">
    <property type="entry name" value="HTH_MU"/>
    <property type="match status" value="1"/>
</dbReference>
<dbReference type="AlphaFoldDB" id="A0A2G8REV2"/>
<reference evidence="3 4" key="1">
    <citation type="submission" date="2013-09" db="EMBL/GenBank/DDBJ databases">
        <title>Genome sequencing of Phaeobacter antarcticus sp. nov. SM1211.</title>
        <authorList>
            <person name="Zhang X.-Y."/>
            <person name="Liu C."/>
            <person name="Chen X.-L."/>
            <person name="Xie B.-B."/>
            <person name="Qin Q.-L."/>
            <person name="Rong J.-C."/>
            <person name="Zhang Y.-Z."/>
        </authorList>
    </citation>
    <scope>NUCLEOTIDE SEQUENCE [LARGE SCALE GENOMIC DNA]</scope>
    <source>
        <strain evidence="3 4">SM1211</strain>
    </source>
</reference>
<feature type="domain" description="Integrase catalytic" evidence="1">
    <location>
        <begin position="315"/>
        <end position="438"/>
    </location>
</feature>
<sequence length="755" mass="84997">MSSDFYTARELADLAKELRLTSFPQSESAVIRRIKREGWNDLPVSSARKRVGQQGGGGMEYHISLLSERFRVAIRGKFSRAYHIKDIAKIAERDCELAKQSNVMSLRARQRMAMESRSVILLALRGYRLAHGQTMASVVRTFMAAQDEYAAFLAAERERDTGGHVDLDQVALLGREVKLFAPIPEGFGLTAKTLATANDRASGSSKVGRSTIYAWAKAYADNGVAGLAPAVTRTAEPLPAGFDAFLRYYALPTKPCVTEALKDYLDELEDPSKALTLKQVRHTLKVKLNNIERNVGREGLLTLRSRLAFVRRSTENLLPTTVYTADGKTFDAEIADWKTHQAMKPEITSILDVATRKCVGFSLSRKEDTRAVTEALRNSCVDHGIPAIFYTDRGAGYKNKAIDDTTIGLMGRLSITKMHALPYNSQAKGIIERFNRTVWNPLAQKLPSYLGAEMDKEAKQSFHKASRADLKEFGQSRLLMPWADFLTLCQVAVTRYNDTPHSGLPRYQDPETGNFRHLTPNEAWAQHVADGFEPVPVDEDIQDDLFRPYEMRIARRAEVQWNTNTYFHLALEAYHGEEVLVGYDHTDASKVWVRELDRELGQPGRLICVAKFAGNRTDYIPRTAQIAAENNRVKGQLNRLDRKSRDIEEQRTRPYLIEQIDPAPMPLADMPIREPVSLKVVADEHAPAAPQPARRRTFGSDEELAAFILRNPEEMTQKQSALLRECLRRESAREKFRMSGIDVEALRTLLRTAVA</sequence>
<accession>A0A2G8REV2</accession>
<evidence type="ECO:0000259" key="2">
    <source>
        <dbReference type="PROSITE" id="PS51702"/>
    </source>
</evidence>
<dbReference type="InterPro" id="IPR036397">
    <property type="entry name" value="RNaseH_sf"/>
</dbReference>
<evidence type="ECO:0000313" key="4">
    <source>
        <dbReference type="Proteomes" id="UP000231259"/>
    </source>
</evidence>
<dbReference type="EMBL" id="AWWI01000066">
    <property type="protein sequence ID" value="PIL20097.1"/>
    <property type="molecule type" value="Genomic_DNA"/>
</dbReference>
<dbReference type="InterPro" id="IPR001584">
    <property type="entry name" value="Integrase_cat-core"/>
</dbReference>
<dbReference type="InterPro" id="IPR015378">
    <property type="entry name" value="Transposase-like_Mu_C"/>
</dbReference>
<keyword evidence="4" id="KW-1185">Reference proteome</keyword>
<dbReference type="RefSeq" id="WP_099910991.1">
    <property type="nucleotide sequence ID" value="NZ_AWWI01000066.1"/>
</dbReference>
<organism evidence="3 4">
    <name type="scientific">Puniceibacterium antarcticum</name>
    <dbReference type="NCBI Taxonomy" id="1206336"/>
    <lineage>
        <taxon>Bacteria</taxon>
        <taxon>Pseudomonadati</taxon>
        <taxon>Pseudomonadota</taxon>
        <taxon>Alphaproteobacteria</taxon>
        <taxon>Rhodobacterales</taxon>
        <taxon>Paracoccaceae</taxon>
        <taxon>Puniceibacterium</taxon>
    </lineage>
</organism>
<dbReference type="Gene3D" id="3.30.420.10">
    <property type="entry name" value="Ribonuclease H-like superfamily/Ribonuclease H"/>
    <property type="match status" value="1"/>
</dbReference>
<dbReference type="InterPro" id="IPR036388">
    <property type="entry name" value="WH-like_DNA-bd_sf"/>
</dbReference>
<dbReference type="InterPro" id="IPR009004">
    <property type="entry name" value="Transposase_Mu_C"/>
</dbReference>
<dbReference type="InterPro" id="IPR009061">
    <property type="entry name" value="DNA-bd_dom_put_sf"/>
</dbReference>
<dbReference type="GO" id="GO:0015074">
    <property type="term" value="P:DNA integration"/>
    <property type="evidence" value="ECO:0007669"/>
    <property type="project" value="InterPro"/>
</dbReference>
<dbReference type="Gene3D" id="1.10.10.10">
    <property type="entry name" value="Winged helix-like DNA-binding domain superfamily/Winged helix DNA-binding domain"/>
    <property type="match status" value="1"/>
</dbReference>
<dbReference type="InterPro" id="IPR012337">
    <property type="entry name" value="RNaseH-like_sf"/>
</dbReference>
<dbReference type="SUPFAM" id="SSF46955">
    <property type="entry name" value="Putative DNA-binding domain"/>
    <property type="match status" value="1"/>
</dbReference>
<dbReference type="InterPro" id="IPR003314">
    <property type="entry name" value="Mu-type_HTH"/>
</dbReference>
<evidence type="ECO:0000313" key="3">
    <source>
        <dbReference type="EMBL" id="PIL20097.1"/>
    </source>
</evidence>
<dbReference type="GO" id="GO:0003677">
    <property type="term" value="F:DNA binding"/>
    <property type="evidence" value="ECO:0007669"/>
    <property type="project" value="InterPro"/>
</dbReference>